<reference evidence="1 2" key="1">
    <citation type="submission" date="2018-09" db="EMBL/GenBank/DDBJ databases">
        <title>Genomic investigation of the strawberry pathogen Phytophthora fragariae indicates pathogenicity is determined by transcriptional variation in three key races.</title>
        <authorList>
            <person name="Adams T.M."/>
            <person name="Armitage A.D."/>
            <person name="Sobczyk M.K."/>
            <person name="Bates H.J."/>
            <person name="Dunwell J.M."/>
            <person name="Nellist C.F."/>
            <person name="Harrison R.J."/>
        </authorList>
    </citation>
    <scope>NUCLEOTIDE SEQUENCE [LARGE SCALE GENOMIC DNA]</scope>
    <source>
        <strain evidence="1 2">NOV-77</strain>
    </source>
</reference>
<organism evidence="1 2">
    <name type="scientific">Phytophthora fragariae</name>
    <dbReference type="NCBI Taxonomy" id="53985"/>
    <lineage>
        <taxon>Eukaryota</taxon>
        <taxon>Sar</taxon>
        <taxon>Stramenopiles</taxon>
        <taxon>Oomycota</taxon>
        <taxon>Peronosporomycetes</taxon>
        <taxon>Peronosporales</taxon>
        <taxon>Peronosporaceae</taxon>
        <taxon>Phytophthora</taxon>
    </lineage>
</organism>
<sequence length="54" mass="5565">MASAALCRAAFTCSSSFSRTLASGDSEVSPLLNSVFCVINSSPWTGFTIVTVAC</sequence>
<gene>
    <name evidence="1" type="ORF">PF008_g14006</name>
</gene>
<proteinExistence type="predicted"/>
<comment type="caution">
    <text evidence="1">The sequence shown here is derived from an EMBL/GenBank/DDBJ whole genome shotgun (WGS) entry which is preliminary data.</text>
</comment>
<evidence type="ECO:0000313" key="2">
    <source>
        <dbReference type="Proteomes" id="UP000486351"/>
    </source>
</evidence>
<evidence type="ECO:0000313" key="1">
    <source>
        <dbReference type="EMBL" id="KAE9334355.1"/>
    </source>
</evidence>
<protein>
    <submittedName>
        <fullName evidence="1">Uncharacterized protein</fullName>
    </submittedName>
</protein>
<dbReference type="AlphaFoldDB" id="A0A6G0RIE6"/>
<dbReference type="EMBL" id="QXFY01000849">
    <property type="protein sequence ID" value="KAE9334355.1"/>
    <property type="molecule type" value="Genomic_DNA"/>
</dbReference>
<dbReference type="Proteomes" id="UP000486351">
    <property type="component" value="Unassembled WGS sequence"/>
</dbReference>
<name>A0A6G0RIE6_9STRA</name>
<accession>A0A6G0RIE6</accession>